<dbReference type="PANTHER" id="PTHR30570:SF1">
    <property type="entry name" value="PHOSPHATE-BINDING PROTEIN PSTS"/>
    <property type="match status" value="1"/>
</dbReference>
<dbReference type="AlphaFoldDB" id="A0A7X2T476"/>
<dbReference type="Pfam" id="PF12849">
    <property type="entry name" value="PBP_like_2"/>
    <property type="match status" value="1"/>
</dbReference>
<gene>
    <name evidence="10" type="ORF">FYJ50_08930</name>
</gene>
<dbReference type="GO" id="GO:0005886">
    <property type="term" value="C:plasma membrane"/>
    <property type="evidence" value="ECO:0007669"/>
    <property type="project" value="UniProtKB-SubCell"/>
</dbReference>
<evidence type="ECO:0000313" key="11">
    <source>
        <dbReference type="Proteomes" id="UP000470082"/>
    </source>
</evidence>
<evidence type="ECO:0000256" key="6">
    <source>
        <dbReference type="ARBA" id="ARBA00022729"/>
    </source>
</evidence>
<evidence type="ECO:0000256" key="1">
    <source>
        <dbReference type="ARBA" id="ARBA00002841"/>
    </source>
</evidence>
<dbReference type="GO" id="GO:0006817">
    <property type="term" value="P:phosphate ion transport"/>
    <property type="evidence" value="ECO:0007669"/>
    <property type="project" value="UniProtKB-KW"/>
</dbReference>
<evidence type="ECO:0000313" key="10">
    <source>
        <dbReference type="EMBL" id="MSS02207.1"/>
    </source>
</evidence>
<keyword evidence="6" id="KW-0732">Signal</keyword>
<evidence type="ECO:0000256" key="5">
    <source>
        <dbReference type="ARBA" id="ARBA00022592"/>
    </source>
</evidence>
<dbReference type="Proteomes" id="UP000470082">
    <property type="component" value="Unassembled WGS sequence"/>
</dbReference>
<dbReference type="RefSeq" id="WP_338083012.1">
    <property type="nucleotide sequence ID" value="NZ_VUMM01000023.1"/>
</dbReference>
<dbReference type="Gene3D" id="3.40.190.10">
    <property type="entry name" value="Periplasmic binding protein-like II"/>
    <property type="match status" value="2"/>
</dbReference>
<protein>
    <recommendedName>
        <fullName evidence="9">PBP domain-containing protein</fullName>
    </recommendedName>
</protein>
<keyword evidence="5" id="KW-0592">Phosphate transport</keyword>
<evidence type="ECO:0000256" key="4">
    <source>
        <dbReference type="ARBA" id="ARBA00011529"/>
    </source>
</evidence>
<evidence type="ECO:0000256" key="2">
    <source>
        <dbReference type="ARBA" id="ARBA00004193"/>
    </source>
</evidence>
<evidence type="ECO:0000256" key="3">
    <source>
        <dbReference type="ARBA" id="ARBA00008725"/>
    </source>
</evidence>
<comment type="subcellular location">
    <subcellularLocation>
        <location evidence="2">Cell membrane</location>
        <topology evidence="2">Lipid-anchor</topology>
    </subcellularLocation>
</comment>
<comment type="function">
    <text evidence="1">Part of the ABC transporter complex PstSACB involved in phosphate import.</text>
</comment>
<keyword evidence="11" id="KW-1185">Reference proteome</keyword>
<keyword evidence="8" id="KW-0449">Lipoprotein</keyword>
<dbReference type="InterPro" id="IPR050811">
    <property type="entry name" value="Phosphate_ABC_transporter"/>
</dbReference>
<dbReference type="SUPFAM" id="SSF53850">
    <property type="entry name" value="Periplasmic binding protein-like II"/>
    <property type="match status" value="1"/>
</dbReference>
<name>A0A7X2T476_9FIRM</name>
<dbReference type="EMBL" id="VUMM01000023">
    <property type="protein sequence ID" value="MSS02207.1"/>
    <property type="molecule type" value="Genomic_DNA"/>
</dbReference>
<comment type="subunit">
    <text evidence="4">The complex is composed of two ATP-binding proteins (PstB), two transmembrane proteins (PstC and PstA) and a solute-binding protein (PstS).</text>
</comment>
<comment type="similarity">
    <text evidence="3">Belongs to the PstS family.</text>
</comment>
<accession>A0A7X2T476</accession>
<comment type="caution">
    <text evidence="10">The sequence shown here is derived from an EMBL/GenBank/DDBJ whole genome shotgun (WGS) entry which is preliminary data.</text>
</comment>
<evidence type="ECO:0000256" key="8">
    <source>
        <dbReference type="ARBA" id="ARBA00023288"/>
    </source>
</evidence>
<reference evidence="10 11" key="1">
    <citation type="submission" date="2019-08" db="EMBL/GenBank/DDBJ databases">
        <title>In-depth cultivation of the pig gut microbiome towards novel bacterial diversity and tailored functional studies.</title>
        <authorList>
            <person name="Wylensek D."/>
            <person name="Hitch T.C.A."/>
            <person name="Clavel T."/>
        </authorList>
    </citation>
    <scope>NUCLEOTIDE SEQUENCE [LARGE SCALE GENOMIC DNA]</scope>
    <source>
        <strain evidence="10 11">LKV-178-WT-2G</strain>
    </source>
</reference>
<dbReference type="PANTHER" id="PTHR30570">
    <property type="entry name" value="PERIPLASMIC PHOSPHATE BINDING COMPONENT OF PHOSPHATE ABC TRANSPORTER"/>
    <property type="match status" value="1"/>
</dbReference>
<proteinExistence type="inferred from homology"/>
<feature type="domain" description="PBP" evidence="9">
    <location>
        <begin position="40"/>
        <end position="248"/>
    </location>
</feature>
<evidence type="ECO:0000256" key="7">
    <source>
        <dbReference type="ARBA" id="ARBA00023139"/>
    </source>
</evidence>
<dbReference type="InterPro" id="IPR024370">
    <property type="entry name" value="PBP_domain"/>
</dbReference>
<keyword evidence="7" id="KW-0564">Palmitate</keyword>
<keyword evidence="5" id="KW-0813">Transport</keyword>
<evidence type="ECO:0000259" key="9">
    <source>
        <dbReference type="Pfam" id="PF12849"/>
    </source>
</evidence>
<organism evidence="10 11">
    <name type="scientific">Floccifex porci</name>
    <dbReference type="NCBI Taxonomy" id="2606629"/>
    <lineage>
        <taxon>Bacteria</taxon>
        <taxon>Bacillati</taxon>
        <taxon>Bacillota</taxon>
        <taxon>Erysipelotrichia</taxon>
        <taxon>Erysipelotrichales</taxon>
        <taxon>Erysipelotrichaceae</taxon>
        <taxon>Floccifex</taxon>
    </lineage>
</organism>
<sequence>MQFFQFPYPFPLPFHWLQKWKNKPCCIDWPVLFYFGTYVTFTNTIQAFYRLLNQEVDILFGARPSIEQYEMAKEMNMGLNVVPIGKEAFVFFVQEDNPIDNLTSDQIRSIYHGTITNWKEVGGKDEEIQAFQRPKNSGSQTMMEYFMKDVSLKEAKTYETIAAMEGVISKVAQYNDEKGAMGYSFRYFIEVLQQEKNVKILSVDGIYPSIENIRNGSYPLIVDVCAIYNRSNSNENVNRLMNFILSKEGQAIVEQTGYSPIGG</sequence>